<proteinExistence type="inferred from homology"/>
<accession>A0A7Y9XD19</accession>
<dbReference type="InterPro" id="IPR000515">
    <property type="entry name" value="MetI-like"/>
</dbReference>
<evidence type="ECO:0000256" key="6">
    <source>
        <dbReference type="SAM" id="MobiDB-lite"/>
    </source>
</evidence>
<evidence type="ECO:0000313" key="9">
    <source>
        <dbReference type="EMBL" id="OOC56075.1"/>
    </source>
</evidence>
<feature type="transmembrane region" description="Helical" evidence="5">
    <location>
        <begin position="313"/>
        <end position="338"/>
    </location>
</feature>
<keyword evidence="2 5" id="KW-0812">Transmembrane</keyword>
<dbReference type="GO" id="GO:0055085">
    <property type="term" value="P:transmembrane transport"/>
    <property type="evidence" value="ECO:0007669"/>
    <property type="project" value="InterPro"/>
</dbReference>
<dbReference type="Proteomes" id="UP000189004">
    <property type="component" value="Unassembled WGS sequence"/>
</dbReference>
<dbReference type="Proteomes" id="UP000584931">
    <property type="component" value="Unassembled WGS sequence"/>
</dbReference>
<dbReference type="Pfam" id="PF00528">
    <property type="entry name" value="BPD_transp_1"/>
    <property type="match status" value="1"/>
</dbReference>
<gene>
    <name evidence="8" type="ORF">HNR06_002221</name>
    <name evidence="9" type="ORF">NOSIN_21440</name>
</gene>
<organism evidence="9 10">
    <name type="scientific">Nocardiopsis sinuspersici</name>
    <dbReference type="NCBI Taxonomy" id="501010"/>
    <lineage>
        <taxon>Bacteria</taxon>
        <taxon>Bacillati</taxon>
        <taxon>Actinomycetota</taxon>
        <taxon>Actinomycetes</taxon>
        <taxon>Streptosporangiales</taxon>
        <taxon>Nocardiopsidaceae</taxon>
        <taxon>Nocardiopsis</taxon>
    </lineage>
</organism>
<sequence length="393" mass="42490">MATLPDRSPSPETPRHPAGGPASPEEEPWAGGPLPGDVPQRVLIWRRFRRSKLAVTGALVLCALLLVSVFSEFIAPSTPEAYNAERTYAPPQRLHFVDTDDGFDLGMYVYDYQVERDPETLANTYTVDESEKIPVGLFVRGEPYEMWNLVPSDVHLIGAADPGQDVYLLGADRNGRDMASRIVYGTRVSMSIGLAGVALSFVLGLVLGGLSGYLGGRVDNGIQRVIEFLMSIPTIPLWMGLSAAVPRDWGSVQTYVAITVLLSLIGWTDLARVVRGRFLSLRQEDFVTAARLDGCGTGRIIGRHMLPSFTSHIIASLTLAVPFMILAETSLSFLGLGLQPPVVSWGVLLQEAQNIHSIAGAPWLLLPGAAVTVAVLVLNFVGDGVRDAADPYR</sequence>
<dbReference type="Gene3D" id="1.10.3720.10">
    <property type="entry name" value="MetI-like"/>
    <property type="match status" value="1"/>
</dbReference>
<keyword evidence="10" id="KW-1185">Reference proteome</keyword>
<dbReference type="OrthoDB" id="6637947at2"/>
<dbReference type="PANTHER" id="PTHR43839:SF3">
    <property type="entry name" value="OLIGOPEPTIDE ABC TRANSPORTER, PERMEASE PROTEIN"/>
    <property type="match status" value="1"/>
</dbReference>
<keyword evidence="3 5" id="KW-1133">Transmembrane helix</keyword>
<feature type="transmembrane region" description="Helical" evidence="5">
    <location>
        <begin position="252"/>
        <end position="274"/>
    </location>
</feature>
<comment type="similarity">
    <text evidence="5">Belongs to the binding-protein-dependent transport system permease family.</text>
</comment>
<dbReference type="PANTHER" id="PTHR43839">
    <property type="entry name" value="OPPC IN A BINDING PROTEIN-DEPENDENT TRANSPORT SYSTEM"/>
    <property type="match status" value="1"/>
</dbReference>
<dbReference type="PROSITE" id="PS50928">
    <property type="entry name" value="ABC_TM1"/>
    <property type="match status" value="1"/>
</dbReference>
<evidence type="ECO:0000256" key="2">
    <source>
        <dbReference type="ARBA" id="ARBA00022692"/>
    </source>
</evidence>
<keyword evidence="5" id="KW-0813">Transport</keyword>
<feature type="transmembrane region" description="Helical" evidence="5">
    <location>
        <begin position="226"/>
        <end position="246"/>
    </location>
</feature>
<dbReference type="SUPFAM" id="SSF161098">
    <property type="entry name" value="MetI-like"/>
    <property type="match status" value="1"/>
</dbReference>
<comment type="subcellular location">
    <subcellularLocation>
        <location evidence="5">Cell membrane</location>
        <topology evidence="5">Multi-pass membrane protein</topology>
    </subcellularLocation>
    <subcellularLocation>
        <location evidence="1">Membrane</location>
        <topology evidence="1">Multi-pass membrane protein</topology>
    </subcellularLocation>
</comment>
<evidence type="ECO:0000259" key="7">
    <source>
        <dbReference type="PROSITE" id="PS50928"/>
    </source>
</evidence>
<reference evidence="8 11" key="3">
    <citation type="submission" date="2020-07" db="EMBL/GenBank/DDBJ databases">
        <title>Sequencing the genomes of 1000 actinobacteria strains.</title>
        <authorList>
            <person name="Klenk H.-P."/>
        </authorList>
    </citation>
    <scope>NUCLEOTIDE SEQUENCE [LARGE SCALE GENOMIC DNA]</scope>
    <source>
        <strain evidence="8 11">DSM 45278</strain>
    </source>
</reference>
<reference evidence="9" key="2">
    <citation type="submission" date="2016-08" db="EMBL/GenBank/DDBJ databases">
        <authorList>
            <person name="Seilhamer J.J."/>
        </authorList>
    </citation>
    <scope>NUCLEOTIDE SEQUENCE [LARGE SCALE GENOMIC DNA]</scope>
    <source>
        <strain evidence="9">UTMC102</strain>
    </source>
</reference>
<dbReference type="STRING" id="501010.NOSIN_21440"/>
<dbReference type="InterPro" id="IPR035906">
    <property type="entry name" value="MetI-like_sf"/>
</dbReference>
<evidence type="ECO:0000256" key="1">
    <source>
        <dbReference type="ARBA" id="ARBA00004141"/>
    </source>
</evidence>
<dbReference type="AlphaFoldDB" id="A0A1V3C5Q7"/>
<feature type="domain" description="ABC transmembrane type-1" evidence="7">
    <location>
        <begin position="186"/>
        <end position="382"/>
    </location>
</feature>
<dbReference type="EMBL" id="MCOK01000001">
    <property type="protein sequence ID" value="OOC56075.1"/>
    <property type="molecule type" value="Genomic_DNA"/>
</dbReference>
<feature type="transmembrane region" description="Helical" evidence="5">
    <location>
        <begin position="53"/>
        <end position="75"/>
    </location>
</feature>
<dbReference type="Pfam" id="PF12911">
    <property type="entry name" value="OppC_N"/>
    <property type="match status" value="1"/>
</dbReference>
<evidence type="ECO:0000256" key="5">
    <source>
        <dbReference type="RuleBase" id="RU363032"/>
    </source>
</evidence>
<evidence type="ECO:0000256" key="3">
    <source>
        <dbReference type="ARBA" id="ARBA00022989"/>
    </source>
</evidence>
<evidence type="ECO:0000313" key="10">
    <source>
        <dbReference type="Proteomes" id="UP000189004"/>
    </source>
</evidence>
<comment type="caution">
    <text evidence="9">The sequence shown here is derived from an EMBL/GenBank/DDBJ whole genome shotgun (WGS) entry which is preliminary data.</text>
</comment>
<protein>
    <submittedName>
        <fullName evidence="9">Peptide ABC transporter permease</fullName>
    </submittedName>
    <submittedName>
        <fullName evidence="8">Peptide/nickel transport system permease protein</fullName>
    </submittedName>
</protein>
<accession>A0A1V3C5Q7</accession>
<evidence type="ECO:0000256" key="4">
    <source>
        <dbReference type="ARBA" id="ARBA00023136"/>
    </source>
</evidence>
<evidence type="ECO:0000313" key="11">
    <source>
        <dbReference type="Proteomes" id="UP000584931"/>
    </source>
</evidence>
<feature type="transmembrane region" description="Helical" evidence="5">
    <location>
        <begin position="192"/>
        <end position="214"/>
    </location>
</feature>
<dbReference type="InterPro" id="IPR025966">
    <property type="entry name" value="OppC_N"/>
</dbReference>
<evidence type="ECO:0000313" key="8">
    <source>
        <dbReference type="EMBL" id="NYH52632.1"/>
    </source>
</evidence>
<dbReference type="RefSeq" id="WP_077692511.1">
    <property type="nucleotide sequence ID" value="NZ_JACCHL010000001.1"/>
</dbReference>
<dbReference type="EMBL" id="JACCHL010000001">
    <property type="protein sequence ID" value="NYH52632.1"/>
    <property type="molecule type" value="Genomic_DNA"/>
</dbReference>
<keyword evidence="4 5" id="KW-0472">Membrane</keyword>
<name>A0A1V3C5Q7_9ACTN</name>
<feature type="transmembrane region" description="Helical" evidence="5">
    <location>
        <begin position="358"/>
        <end position="381"/>
    </location>
</feature>
<dbReference type="GO" id="GO:0005886">
    <property type="term" value="C:plasma membrane"/>
    <property type="evidence" value="ECO:0007669"/>
    <property type="project" value="UniProtKB-SubCell"/>
</dbReference>
<feature type="region of interest" description="Disordered" evidence="6">
    <location>
        <begin position="1"/>
        <end position="34"/>
    </location>
</feature>
<dbReference type="CDD" id="cd06261">
    <property type="entry name" value="TM_PBP2"/>
    <property type="match status" value="1"/>
</dbReference>
<reference evidence="10" key="1">
    <citation type="submission" date="2016-08" db="EMBL/GenBank/DDBJ databases">
        <authorList>
            <person name="Tokovenko B."/>
            <person name="Kalinowski J."/>
        </authorList>
    </citation>
    <scope>NUCLEOTIDE SEQUENCE [LARGE SCALE GENOMIC DNA]</scope>
    <source>
        <strain evidence="10">UTMC102</strain>
    </source>
</reference>